<proteinExistence type="predicted"/>
<dbReference type="Proteomes" id="UP000253918">
    <property type="component" value="Unassembled WGS sequence"/>
</dbReference>
<keyword evidence="3" id="KW-1185">Reference proteome</keyword>
<accession>A0A369W559</accession>
<dbReference type="OrthoDB" id="7574462at2"/>
<sequence length="273" mass="28998">MRSAGKAMACLLALAGIGAQDVPAGKLPRQDEDIVVSGEVTRIEPGLWTLERRPTRVVVTPISPPAARSFSTCPGSEAKLCVADDALPDAVRPLLGAGKDRPPQPGCSRMKIEVGQAPVAGRRIGACAGQAVPVKPAPIASPAPRLVPAAPVTTPPPRPTLVRSEDDHDYEVARRPPPPPVAGEAEDVVVVARKLRRMRLHYSSDGKIMRFCHADISSGDPRIDRIGCAMLRLCVREGYDDKPSALACLNRRIDFVDAPERGGAPPAAPPPRR</sequence>
<dbReference type="RefSeq" id="WP_114686791.1">
    <property type="nucleotide sequence ID" value="NZ_QQNB01000001.1"/>
</dbReference>
<gene>
    <name evidence="2" type="ORF">DVW87_06125</name>
</gene>
<feature type="compositionally biased region" description="Basic and acidic residues" evidence="1">
    <location>
        <begin position="163"/>
        <end position="174"/>
    </location>
</feature>
<dbReference type="EMBL" id="QQNB01000001">
    <property type="protein sequence ID" value="RDE07211.1"/>
    <property type="molecule type" value="Genomic_DNA"/>
</dbReference>
<reference evidence="2 3" key="1">
    <citation type="submission" date="2018-07" db="EMBL/GenBank/DDBJ databases">
        <title>a novel species of Sphingomonas isolated from the rhizosphere soil of Araceae plant.</title>
        <authorList>
            <person name="Zhiyong W."/>
            <person name="Qinglan Z."/>
            <person name="Zhiwei F."/>
            <person name="Ding X."/>
            <person name="Gejiao W."/>
            <person name="Shixue Z."/>
        </authorList>
    </citation>
    <scope>NUCLEOTIDE SEQUENCE [LARGE SCALE GENOMIC DNA]</scope>
    <source>
        <strain evidence="2 3">WZY 27</strain>
    </source>
</reference>
<evidence type="ECO:0000256" key="1">
    <source>
        <dbReference type="SAM" id="MobiDB-lite"/>
    </source>
</evidence>
<evidence type="ECO:0000313" key="3">
    <source>
        <dbReference type="Proteomes" id="UP000253918"/>
    </source>
</evidence>
<name>A0A369W559_9SPHN</name>
<organism evidence="2 3">
    <name type="scientific">Sphingomonas aracearum</name>
    <dbReference type="NCBI Taxonomy" id="2283317"/>
    <lineage>
        <taxon>Bacteria</taxon>
        <taxon>Pseudomonadati</taxon>
        <taxon>Pseudomonadota</taxon>
        <taxon>Alphaproteobacteria</taxon>
        <taxon>Sphingomonadales</taxon>
        <taxon>Sphingomonadaceae</taxon>
        <taxon>Sphingomonas</taxon>
    </lineage>
</organism>
<feature type="region of interest" description="Disordered" evidence="1">
    <location>
        <begin position="145"/>
        <end position="181"/>
    </location>
</feature>
<evidence type="ECO:0000313" key="2">
    <source>
        <dbReference type="EMBL" id="RDE07211.1"/>
    </source>
</evidence>
<dbReference type="AlphaFoldDB" id="A0A369W559"/>
<comment type="caution">
    <text evidence="2">The sequence shown here is derived from an EMBL/GenBank/DDBJ whole genome shotgun (WGS) entry which is preliminary data.</text>
</comment>
<protein>
    <submittedName>
        <fullName evidence="2">Uncharacterized protein</fullName>
    </submittedName>
</protein>